<reference evidence="1 2" key="1">
    <citation type="submission" date="2020-10" db="EMBL/GenBank/DDBJ databases">
        <title>Genome sequencing of Massilia sp. LPB0304.</title>
        <authorList>
            <person name="Kim J."/>
        </authorList>
    </citation>
    <scope>NUCLEOTIDE SEQUENCE [LARGE SCALE GENOMIC DNA]</scope>
    <source>
        <strain evidence="1 2">LPB0304</strain>
    </source>
</reference>
<proteinExistence type="predicted"/>
<dbReference type="KEGG" id="mlir:LPB04_12165"/>
<organism evidence="1 2">
    <name type="scientific">Massilia litorea</name>
    <dbReference type="NCBI Taxonomy" id="2769491"/>
    <lineage>
        <taxon>Bacteria</taxon>
        <taxon>Pseudomonadati</taxon>
        <taxon>Pseudomonadota</taxon>
        <taxon>Betaproteobacteria</taxon>
        <taxon>Burkholderiales</taxon>
        <taxon>Oxalobacteraceae</taxon>
        <taxon>Telluria group</taxon>
        <taxon>Massilia</taxon>
    </lineage>
</organism>
<protein>
    <submittedName>
        <fullName evidence="1">Uncharacterized protein</fullName>
    </submittedName>
</protein>
<dbReference type="Proteomes" id="UP000593875">
    <property type="component" value="Chromosome"/>
</dbReference>
<accession>A0A7L9U142</accession>
<name>A0A7L9U142_9BURK</name>
<evidence type="ECO:0000313" key="2">
    <source>
        <dbReference type="Proteomes" id="UP000593875"/>
    </source>
</evidence>
<sequence length="78" mass="8820">MSERQKRSDIDTAKVVTRGINILAVRNRFLAQNYMRINHVPQGVIERVLDRPCARRATSAEQLISEAIVPSSSGTRRD</sequence>
<evidence type="ECO:0000313" key="1">
    <source>
        <dbReference type="EMBL" id="QOL47786.1"/>
    </source>
</evidence>
<gene>
    <name evidence="1" type="ORF">LPB04_12165</name>
</gene>
<keyword evidence="2" id="KW-1185">Reference proteome</keyword>
<dbReference type="AlphaFoldDB" id="A0A7L9U142"/>
<dbReference type="EMBL" id="CP062941">
    <property type="protein sequence ID" value="QOL47786.1"/>
    <property type="molecule type" value="Genomic_DNA"/>
</dbReference>
<dbReference type="RefSeq" id="WP_193684846.1">
    <property type="nucleotide sequence ID" value="NZ_CP062941.1"/>
</dbReference>